<dbReference type="NCBIfam" id="TIGR00621">
    <property type="entry name" value="ssb"/>
    <property type="match status" value="1"/>
</dbReference>
<keyword evidence="4" id="KW-1185">Reference proteome</keyword>
<dbReference type="InterPro" id="IPR000424">
    <property type="entry name" value="Primosome_PriB/ssb"/>
</dbReference>
<keyword evidence="1 2" id="KW-0238">DNA-binding</keyword>
<evidence type="ECO:0000313" key="3">
    <source>
        <dbReference type="EMBL" id="CAH1110984.1"/>
    </source>
</evidence>
<protein>
    <recommendedName>
        <fullName evidence="5">Single-stranded DNA-binding protein, mitochondrial</fullName>
    </recommendedName>
</protein>
<dbReference type="GO" id="GO:0006264">
    <property type="term" value="P:mitochondrial DNA replication"/>
    <property type="evidence" value="ECO:0007669"/>
    <property type="project" value="TreeGrafter"/>
</dbReference>
<name>A0A9P0CZ84_9CUCU</name>
<accession>A0A9P0CZ84</accession>
<evidence type="ECO:0000256" key="1">
    <source>
        <dbReference type="ARBA" id="ARBA00023125"/>
    </source>
</evidence>
<dbReference type="Gene3D" id="2.40.50.140">
    <property type="entry name" value="Nucleic acid-binding proteins"/>
    <property type="match status" value="1"/>
</dbReference>
<reference evidence="3" key="1">
    <citation type="submission" date="2022-01" db="EMBL/GenBank/DDBJ databases">
        <authorList>
            <person name="King R."/>
        </authorList>
    </citation>
    <scope>NUCLEOTIDE SEQUENCE</scope>
</reference>
<dbReference type="PANTHER" id="PTHR10302">
    <property type="entry name" value="SINGLE-STRANDED DNA-BINDING PROTEIN"/>
    <property type="match status" value="1"/>
</dbReference>
<dbReference type="Proteomes" id="UP001153636">
    <property type="component" value="Chromosome 5"/>
</dbReference>
<dbReference type="HAMAP" id="MF_00984">
    <property type="entry name" value="SSB"/>
    <property type="match status" value="1"/>
</dbReference>
<gene>
    <name evidence="3" type="ORF">PSYICH_LOCUS11208</name>
</gene>
<dbReference type="FunFam" id="2.40.50.140:FF:000269">
    <property type="entry name" value="Single-stranded DNA-binding protein"/>
    <property type="match status" value="1"/>
</dbReference>
<evidence type="ECO:0000313" key="4">
    <source>
        <dbReference type="Proteomes" id="UP001153636"/>
    </source>
</evidence>
<dbReference type="GO" id="GO:0003697">
    <property type="term" value="F:single-stranded DNA binding"/>
    <property type="evidence" value="ECO:0007669"/>
    <property type="project" value="InterPro"/>
</dbReference>
<dbReference type="PANTHER" id="PTHR10302:SF0">
    <property type="entry name" value="SINGLE-STRANDED DNA-BINDING PROTEIN, MITOCHONDRIAL"/>
    <property type="match status" value="1"/>
</dbReference>
<dbReference type="OrthoDB" id="1078367at2759"/>
<sequence>MKRRRRNQKYNLTILIFKILNMFSSKIKKCFPTSINQRSTNFLCAIRNAATTTTQQEPARVEKTINAVQLLGRVGADPQKKGSEQHPIAVFSLATHTNYRYESGEFMQRTEWHRVVCFKPGLRETILNYLKKGQRVHVTGKISYGEIKGEDGKPKTTTAIAADDVIFFNSQQ</sequence>
<dbReference type="CDD" id="cd04496">
    <property type="entry name" value="SSB_OBF"/>
    <property type="match status" value="1"/>
</dbReference>
<dbReference type="SUPFAM" id="SSF50249">
    <property type="entry name" value="Nucleic acid-binding proteins"/>
    <property type="match status" value="1"/>
</dbReference>
<dbReference type="GO" id="GO:0042645">
    <property type="term" value="C:mitochondrial nucleoid"/>
    <property type="evidence" value="ECO:0007669"/>
    <property type="project" value="TreeGrafter"/>
</dbReference>
<evidence type="ECO:0008006" key="5">
    <source>
        <dbReference type="Google" id="ProtNLM"/>
    </source>
</evidence>
<dbReference type="PROSITE" id="PS50935">
    <property type="entry name" value="SSB"/>
    <property type="match status" value="1"/>
</dbReference>
<dbReference type="AlphaFoldDB" id="A0A9P0CZ84"/>
<dbReference type="Pfam" id="PF00436">
    <property type="entry name" value="SSB"/>
    <property type="match status" value="1"/>
</dbReference>
<dbReference type="EMBL" id="OV651817">
    <property type="protein sequence ID" value="CAH1110984.1"/>
    <property type="molecule type" value="Genomic_DNA"/>
</dbReference>
<organism evidence="3 4">
    <name type="scientific">Psylliodes chrysocephalus</name>
    <dbReference type="NCBI Taxonomy" id="3402493"/>
    <lineage>
        <taxon>Eukaryota</taxon>
        <taxon>Metazoa</taxon>
        <taxon>Ecdysozoa</taxon>
        <taxon>Arthropoda</taxon>
        <taxon>Hexapoda</taxon>
        <taxon>Insecta</taxon>
        <taxon>Pterygota</taxon>
        <taxon>Neoptera</taxon>
        <taxon>Endopterygota</taxon>
        <taxon>Coleoptera</taxon>
        <taxon>Polyphaga</taxon>
        <taxon>Cucujiformia</taxon>
        <taxon>Chrysomeloidea</taxon>
        <taxon>Chrysomelidae</taxon>
        <taxon>Galerucinae</taxon>
        <taxon>Alticini</taxon>
        <taxon>Psylliodes</taxon>
    </lineage>
</organism>
<evidence type="ECO:0000256" key="2">
    <source>
        <dbReference type="PROSITE-ProRule" id="PRU00252"/>
    </source>
</evidence>
<dbReference type="InterPro" id="IPR012340">
    <property type="entry name" value="NA-bd_OB-fold"/>
</dbReference>
<dbReference type="InterPro" id="IPR011344">
    <property type="entry name" value="ssDNA-bd"/>
</dbReference>
<proteinExistence type="inferred from homology"/>